<keyword evidence="1" id="KW-0812">Transmembrane</keyword>
<evidence type="ECO:0000313" key="3">
    <source>
        <dbReference type="Proteomes" id="UP000196258"/>
    </source>
</evidence>
<gene>
    <name evidence="2" type="ORF">B5E91_13320</name>
</gene>
<name>A0A1Y4Q1Y7_9FIRM</name>
<dbReference type="RefSeq" id="WP_087258632.1">
    <property type="nucleotide sequence ID" value="NZ_CALURN010000001.1"/>
</dbReference>
<organism evidence="2 3">
    <name type="scientific">Thomasclavelia spiroformis</name>
    <dbReference type="NCBI Taxonomy" id="29348"/>
    <lineage>
        <taxon>Bacteria</taxon>
        <taxon>Bacillati</taxon>
        <taxon>Bacillota</taxon>
        <taxon>Erysipelotrichia</taxon>
        <taxon>Erysipelotrichales</taxon>
        <taxon>Coprobacillaceae</taxon>
        <taxon>Thomasclavelia</taxon>
    </lineage>
</organism>
<accession>A0A1Y4Q1Y7</accession>
<keyword evidence="1" id="KW-0472">Membrane</keyword>
<dbReference type="Proteomes" id="UP000196258">
    <property type="component" value="Unassembled WGS sequence"/>
</dbReference>
<sequence>MGKEKIINMAKIKENLNSILSVLLFLMVGVIAFIIGKIILFSPSVFTNDYAIVLLEMLLPIIIP</sequence>
<comment type="caution">
    <text evidence="2">The sequence shown here is derived from an EMBL/GenBank/DDBJ whole genome shotgun (WGS) entry which is preliminary data.</text>
</comment>
<feature type="transmembrane region" description="Helical" evidence="1">
    <location>
        <begin position="20"/>
        <end position="39"/>
    </location>
</feature>
<keyword evidence="1" id="KW-1133">Transmembrane helix</keyword>
<reference evidence="3" key="1">
    <citation type="submission" date="2017-04" db="EMBL/GenBank/DDBJ databases">
        <title>Function of individual gut microbiota members based on whole genome sequencing of pure cultures obtained from chicken caecum.</title>
        <authorList>
            <person name="Medvecky M."/>
            <person name="Cejkova D."/>
            <person name="Polansky O."/>
            <person name="Karasova D."/>
            <person name="Kubasova T."/>
            <person name="Cizek A."/>
            <person name="Rychlik I."/>
        </authorList>
    </citation>
    <scope>NUCLEOTIDE SEQUENCE [LARGE SCALE GENOMIC DNA]</scope>
    <source>
        <strain evidence="3">An149</strain>
    </source>
</reference>
<protein>
    <submittedName>
        <fullName evidence="2">Uncharacterized protein</fullName>
    </submittedName>
</protein>
<dbReference type="EMBL" id="NFLB01000029">
    <property type="protein sequence ID" value="OUQ02716.1"/>
    <property type="molecule type" value="Genomic_DNA"/>
</dbReference>
<dbReference type="AlphaFoldDB" id="A0A1Y4Q1Y7"/>
<evidence type="ECO:0000313" key="2">
    <source>
        <dbReference type="EMBL" id="OUQ02716.1"/>
    </source>
</evidence>
<proteinExistence type="predicted"/>
<evidence type="ECO:0000256" key="1">
    <source>
        <dbReference type="SAM" id="Phobius"/>
    </source>
</evidence>